<dbReference type="SUPFAM" id="SSF48452">
    <property type="entry name" value="TPR-like"/>
    <property type="match status" value="1"/>
</dbReference>
<keyword evidence="7" id="KW-1185">Reference proteome</keyword>
<dbReference type="SUPFAM" id="SSF46689">
    <property type="entry name" value="Homeodomain-like"/>
    <property type="match status" value="1"/>
</dbReference>
<keyword evidence="4" id="KW-1133">Transmembrane helix</keyword>
<dbReference type="Gene3D" id="1.10.10.60">
    <property type="entry name" value="Homeodomain-like"/>
    <property type="match status" value="2"/>
</dbReference>
<sequence>MWKNQLTILLILCYNLIICQSVVGFKIPDSLKNRSGKELNDAYDKVFRIDNVKSELYANTILRKGKMSKNSNLIYDGYYKIAHVKGLASENGHPFADSLLQMTRNFISNEYPAKAHIIKGTLLYYDFKYSDALDYFISAQKLAKDKNKDQYFYVKKLIGILKTATAENEEALPLFIEYYQYEKNKIENNNGDIKNYIGSIFSLSNSYSKNEKYNKSKFYSSVGLKECQKYNDYTYYTYFILSDGVSNFYLKNYEAAIKNFLSVEKEFLKNKDYENLAVSYYFLGKTYDQTQREQEAINYFLKTDSLSFALNKFLPVTRDGYERLIDYYKKEDNKVEQLKYINHLFYADSVMAKNNKYIAKDIYRKYDTPLLLQDKELLINKLANKNNSLQWFLIFSSLLVLVLTVIYFRARKRLRRYQKQAIILLDNVEIENRNKLSIVESENRLNNNQKKKSTLSDENYHEIKTKIINFESTKGFIQNNLTLGELAKDLDTNRDYLSKFINEEKGKNFSQYLNELRINYILLELKNNKKLRKYTISAIASEAGFSNSESFSNAFKRITGTLPSFYIKLLEKGSDTTTHD</sequence>
<dbReference type="SMART" id="SM00342">
    <property type="entry name" value="HTH_ARAC"/>
    <property type="match status" value="1"/>
</dbReference>
<dbReference type="Pfam" id="PF12833">
    <property type="entry name" value="HTH_18"/>
    <property type="match status" value="1"/>
</dbReference>
<keyword evidence="4" id="KW-0812">Transmembrane</keyword>
<name>A0A7M2Y6Y3_9FLAO</name>
<dbReference type="Proteomes" id="UP000594195">
    <property type="component" value="Chromosome"/>
</dbReference>
<evidence type="ECO:0000256" key="3">
    <source>
        <dbReference type="ARBA" id="ARBA00023163"/>
    </source>
</evidence>
<evidence type="ECO:0000256" key="2">
    <source>
        <dbReference type="ARBA" id="ARBA00023125"/>
    </source>
</evidence>
<reference evidence="6 7" key="1">
    <citation type="submission" date="2019-05" db="EMBL/GenBank/DDBJ databases">
        <title>Chryseobacterium sp. isolated from King George Island, maritime Antarctica.</title>
        <authorList>
            <person name="Peng X."/>
        </authorList>
    </citation>
    <scope>NUCLEOTIDE SEQUENCE [LARGE SCALE GENOMIC DNA]</scope>
    <source>
        <strain evidence="6 7">7-3A</strain>
    </source>
</reference>
<dbReference type="InterPro" id="IPR011990">
    <property type="entry name" value="TPR-like_helical_dom_sf"/>
</dbReference>
<keyword evidence="4" id="KW-0472">Membrane</keyword>
<accession>A0A7M2Y6Y3</accession>
<keyword evidence="1" id="KW-0805">Transcription regulation</keyword>
<protein>
    <submittedName>
        <fullName evidence="6">Helix-turn-helix domain-containing protein</fullName>
    </submittedName>
</protein>
<gene>
    <name evidence="6" type="ORF">Q73A0000_05450</name>
</gene>
<dbReference type="InterPro" id="IPR018060">
    <property type="entry name" value="HTH_AraC"/>
</dbReference>
<feature type="domain" description="HTH araC/xylS-type" evidence="5">
    <location>
        <begin position="477"/>
        <end position="569"/>
    </location>
</feature>
<dbReference type="PANTHER" id="PTHR43280:SF2">
    <property type="entry name" value="HTH-TYPE TRANSCRIPTIONAL REGULATOR EXSA"/>
    <property type="match status" value="1"/>
</dbReference>
<evidence type="ECO:0000259" key="5">
    <source>
        <dbReference type="PROSITE" id="PS01124"/>
    </source>
</evidence>
<feature type="transmembrane region" description="Helical" evidence="4">
    <location>
        <begin position="389"/>
        <end position="410"/>
    </location>
</feature>
<dbReference type="GO" id="GO:0043565">
    <property type="term" value="F:sequence-specific DNA binding"/>
    <property type="evidence" value="ECO:0007669"/>
    <property type="project" value="InterPro"/>
</dbReference>
<dbReference type="InterPro" id="IPR009057">
    <property type="entry name" value="Homeodomain-like_sf"/>
</dbReference>
<organism evidence="6 7">
    <name type="scientific">Kaistella flava</name>
    <name type="common">ex Peng et al. 2021</name>
    <dbReference type="NCBI Taxonomy" id="2038776"/>
    <lineage>
        <taxon>Bacteria</taxon>
        <taxon>Pseudomonadati</taxon>
        <taxon>Bacteroidota</taxon>
        <taxon>Flavobacteriia</taxon>
        <taxon>Flavobacteriales</taxon>
        <taxon>Weeksellaceae</taxon>
        <taxon>Chryseobacterium group</taxon>
        <taxon>Kaistella</taxon>
    </lineage>
</organism>
<dbReference type="EMBL" id="CP040442">
    <property type="protein sequence ID" value="QOW09846.1"/>
    <property type="molecule type" value="Genomic_DNA"/>
</dbReference>
<evidence type="ECO:0000313" key="6">
    <source>
        <dbReference type="EMBL" id="QOW09846.1"/>
    </source>
</evidence>
<dbReference type="RefSeq" id="WP_193813063.1">
    <property type="nucleotide sequence ID" value="NZ_CP040442.1"/>
</dbReference>
<evidence type="ECO:0000256" key="1">
    <source>
        <dbReference type="ARBA" id="ARBA00023015"/>
    </source>
</evidence>
<keyword evidence="3" id="KW-0804">Transcription</keyword>
<dbReference type="GO" id="GO:0003700">
    <property type="term" value="F:DNA-binding transcription factor activity"/>
    <property type="evidence" value="ECO:0007669"/>
    <property type="project" value="InterPro"/>
</dbReference>
<keyword evidence="2" id="KW-0238">DNA-binding</keyword>
<dbReference type="KEGG" id="kfa:Q73A0000_05450"/>
<dbReference type="PROSITE" id="PS01124">
    <property type="entry name" value="HTH_ARAC_FAMILY_2"/>
    <property type="match status" value="1"/>
</dbReference>
<proteinExistence type="predicted"/>
<evidence type="ECO:0000256" key="4">
    <source>
        <dbReference type="SAM" id="Phobius"/>
    </source>
</evidence>
<dbReference type="PANTHER" id="PTHR43280">
    <property type="entry name" value="ARAC-FAMILY TRANSCRIPTIONAL REGULATOR"/>
    <property type="match status" value="1"/>
</dbReference>
<dbReference type="Gene3D" id="1.25.40.10">
    <property type="entry name" value="Tetratricopeptide repeat domain"/>
    <property type="match status" value="1"/>
</dbReference>
<dbReference type="AlphaFoldDB" id="A0A7M2Y6Y3"/>
<evidence type="ECO:0000313" key="7">
    <source>
        <dbReference type="Proteomes" id="UP000594195"/>
    </source>
</evidence>